<gene>
    <name evidence="1" type="ORF">LS71_000320</name>
</gene>
<dbReference type="STRING" id="1677920.LS71_01400"/>
<comment type="caution">
    <text evidence="1">The sequence shown here is derived from an EMBL/GenBank/DDBJ whole genome shotgun (WGS) entry which is preliminary data.</text>
</comment>
<organism evidence="1 2">
    <name type="scientific">Helicobacter jaachi</name>
    <dbReference type="NCBI Taxonomy" id="1677920"/>
    <lineage>
        <taxon>Bacteria</taxon>
        <taxon>Pseudomonadati</taxon>
        <taxon>Campylobacterota</taxon>
        <taxon>Epsilonproteobacteria</taxon>
        <taxon>Campylobacterales</taxon>
        <taxon>Helicobacteraceae</taxon>
        <taxon>Helicobacter</taxon>
    </lineage>
</organism>
<dbReference type="EMBL" id="JRPR02000001">
    <property type="protein sequence ID" value="TLD97244.1"/>
    <property type="molecule type" value="Genomic_DNA"/>
</dbReference>
<dbReference type="Proteomes" id="UP000029733">
    <property type="component" value="Unassembled WGS sequence"/>
</dbReference>
<reference evidence="1 2" key="1">
    <citation type="journal article" date="2014" name="Genome Announc.">
        <title>Draft genome sequences of eight enterohepatic helicobacter species isolated from both laboratory and wild rodents.</title>
        <authorList>
            <person name="Sheh A."/>
            <person name="Shen Z."/>
            <person name="Fox J.G."/>
        </authorList>
    </citation>
    <scope>NUCLEOTIDE SEQUENCE [LARGE SCALE GENOMIC DNA]</scope>
    <source>
        <strain evidence="1 2">MIT 09-6949</strain>
    </source>
</reference>
<evidence type="ECO:0000313" key="2">
    <source>
        <dbReference type="Proteomes" id="UP000029733"/>
    </source>
</evidence>
<name>A0A4U8TC50_9HELI</name>
<proteinExistence type="predicted"/>
<keyword evidence="2" id="KW-1185">Reference proteome</keyword>
<dbReference type="AlphaFoldDB" id="A0A4U8TC50"/>
<sequence length="242" mass="27115">MIEKLQKIAATLKSAQTPTTYNASLPMLIKVMAKLKGDLYLLQIGAQQIQTKSHKELIVGQRYWGEMGRSSLGHIALRNVIAQPKILESFAHAPLKFSLQDLEELGKNNDIFEGFKDFVADKLAQAQSKEEFLFLSNLLLGLKNGVLTLVINQKDEVLQLKKISKNKIRFSAIMPTLGIIEGEIGVFKEGNTLDVKVLYESTKAVLEKNLSLLPHFKVSNIVVDAHLKPLYEFRESLLDVRG</sequence>
<dbReference type="RefSeq" id="WP_034352620.1">
    <property type="nucleotide sequence ID" value="NZ_JRPR02000001.1"/>
</dbReference>
<evidence type="ECO:0000313" key="1">
    <source>
        <dbReference type="EMBL" id="TLD97244.1"/>
    </source>
</evidence>
<dbReference type="OrthoDB" id="5329898at2"/>
<protein>
    <submittedName>
        <fullName evidence="1">Uncharacterized protein</fullName>
    </submittedName>
</protein>
<accession>A0A4U8TC50</accession>